<comment type="caution">
    <text evidence="1">The sequence shown here is derived from an EMBL/GenBank/DDBJ whole genome shotgun (WGS) entry which is preliminary data.</text>
</comment>
<reference evidence="1 2" key="1">
    <citation type="submission" date="2016-10" db="EMBL/GenBank/DDBJ databases">
        <title>Pseudomonas lactis sp. nov. and Pseudomonas paralactis sp. nov., isolated from bovine raw milk.</title>
        <authorList>
            <person name="Von Neubeck M."/>
            <person name="Huptas C."/>
            <person name="Glueck C."/>
            <person name="Krewinkel M."/>
            <person name="Stoeckel M."/>
            <person name="Stressler T."/>
            <person name="Fischer L."/>
            <person name="Hinrichs J."/>
            <person name="Scherer S."/>
            <person name="Wenning M."/>
        </authorList>
    </citation>
    <scope>NUCLEOTIDE SEQUENCE [LARGE SCALE GENOMIC DNA]</scope>
    <source>
        <strain evidence="1 2">DSM 17516</strain>
    </source>
</reference>
<evidence type="ECO:0000313" key="2">
    <source>
        <dbReference type="Proteomes" id="UP000189295"/>
    </source>
</evidence>
<evidence type="ECO:0000313" key="1">
    <source>
        <dbReference type="EMBL" id="ONH50132.1"/>
    </source>
</evidence>
<organism evidence="1 2">
    <name type="scientific">Pseudomonas cedrina subsp. cedrina</name>
    <dbReference type="NCBI Taxonomy" id="76762"/>
    <lineage>
        <taxon>Bacteria</taxon>
        <taxon>Pseudomonadati</taxon>
        <taxon>Pseudomonadota</taxon>
        <taxon>Gammaproteobacteria</taxon>
        <taxon>Pseudomonadales</taxon>
        <taxon>Pseudomonadaceae</taxon>
        <taxon>Pseudomonas</taxon>
    </lineage>
</organism>
<protein>
    <submittedName>
        <fullName evidence="1">Uncharacterized protein</fullName>
    </submittedName>
</protein>
<accession>A0A1V2JXA3</accession>
<sequence length="80" mass="8753">MTQQHTPVYLWLESVSNAPSTLTDGSLGYLRGPCGFPANSTTAGWSLSMKRLGCKYMSMAHIAPIRPNVGAYCQVLQYNL</sequence>
<dbReference type="AlphaFoldDB" id="A0A1V2JXA3"/>
<gene>
    <name evidence="1" type="ORF">BLL36_27190</name>
</gene>
<dbReference type="EMBL" id="MNPW01000018">
    <property type="protein sequence ID" value="ONH50132.1"/>
    <property type="molecule type" value="Genomic_DNA"/>
</dbReference>
<proteinExistence type="predicted"/>
<dbReference type="Proteomes" id="UP000189295">
    <property type="component" value="Unassembled WGS sequence"/>
</dbReference>
<name>A0A1V2JXA3_PSECE</name>